<feature type="compositionally biased region" description="Low complexity" evidence="2">
    <location>
        <begin position="151"/>
        <end position="162"/>
    </location>
</feature>
<feature type="region of interest" description="Disordered" evidence="2">
    <location>
        <begin position="96"/>
        <end position="176"/>
    </location>
</feature>
<dbReference type="CDD" id="cd12148">
    <property type="entry name" value="fungal_TF_MHR"/>
    <property type="match status" value="1"/>
</dbReference>
<feature type="compositionally biased region" description="Polar residues" evidence="2">
    <location>
        <begin position="126"/>
        <end position="140"/>
    </location>
</feature>
<dbReference type="PROSITE" id="PS50048">
    <property type="entry name" value="ZN2_CY6_FUNGAL_2"/>
    <property type="match status" value="1"/>
</dbReference>
<dbReference type="OrthoDB" id="39175at2759"/>
<dbReference type="GeneID" id="33560689"/>
<dbReference type="PANTHER" id="PTHR31668">
    <property type="entry name" value="GLUCOSE TRANSPORT TRANSCRIPTION REGULATOR RGT1-RELATED-RELATED"/>
    <property type="match status" value="1"/>
</dbReference>
<keyword evidence="5" id="KW-1185">Reference proteome</keyword>
<feature type="domain" description="Zn(2)-C6 fungal-type" evidence="3">
    <location>
        <begin position="17"/>
        <end position="71"/>
    </location>
</feature>
<evidence type="ECO:0000313" key="5">
    <source>
        <dbReference type="Proteomes" id="UP000193218"/>
    </source>
</evidence>
<proteinExistence type="predicted"/>
<dbReference type="STRING" id="4999.A0A1Y1U624"/>
<dbReference type="InterPro" id="IPR050797">
    <property type="entry name" value="Carb_Metab_Trans_Reg"/>
</dbReference>
<feature type="region of interest" description="Disordered" evidence="2">
    <location>
        <begin position="748"/>
        <end position="782"/>
    </location>
</feature>
<feature type="compositionally biased region" description="Polar residues" evidence="2">
    <location>
        <begin position="194"/>
        <end position="204"/>
    </location>
</feature>
<dbReference type="Gene3D" id="4.10.240.10">
    <property type="entry name" value="Zn(2)-C6 fungal-type DNA-binding domain"/>
    <property type="match status" value="1"/>
</dbReference>
<accession>A0A1Y1U624</accession>
<feature type="compositionally biased region" description="Polar residues" evidence="2">
    <location>
        <begin position="167"/>
        <end position="176"/>
    </location>
</feature>
<dbReference type="AlphaFoldDB" id="A0A1Y1U624"/>
<evidence type="ECO:0000256" key="1">
    <source>
        <dbReference type="ARBA" id="ARBA00023242"/>
    </source>
</evidence>
<evidence type="ECO:0000259" key="3">
    <source>
        <dbReference type="PROSITE" id="PS50048"/>
    </source>
</evidence>
<comment type="caution">
    <text evidence="4">The sequence shown here is derived from an EMBL/GenBank/DDBJ whole genome shotgun (WGS) entry which is preliminary data.</text>
</comment>
<dbReference type="InterPro" id="IPR036864">
    <property type="entry name" value="Zn2-C6_fun-type_DNA-bd_sf"/>
</dbReference>
<evidence type="ECO:0000313" key="4">
    <source>
        <dbReference type="EMBL" id="ORX33491.1"/>
    </source>
</evidence>
<dbReference type="CDD" id="cd00067">
    <property type="entry name" value="GAL4"/>
    <property type="match status" value="1"/>
</dbReference>
<evidence type="ECO:0000256" key="2">
    <source>
        <dbReference type="SAM" id="MobiDB-lite"/>
    </source>
</evidence>
<dbReference type="GO" id="GO:0008270">
    <property type="term" value="F:zinc ion binding"/>
    <property type="evidence" value="ECO:0007669"/>
    <property type="project" value="InterPro"/>
</dbReference>
<keyword evidence="1" id="KW-0539">Nucleus</keyword>
<feature type="compositionally biased region" description="Low complexity" evidence="2">
    <location>
        <begin position="107"/>
        <end position="125"/>
    </location>
</feature>
<organism evidence="4 5">
    <name type="scientific">Kockovaella imperatae</name>
    <dbReference type="NCBI Taxonomy" id="4999"/>
    <lineage>
        <taxon>Eukaryota</taxon>
        <taxon>Fungi</taxon>
        <taxon>Dikarya</taxon>
        <taxon>Basidiomycota</taxon>
        <taxon>Agaricomycotina</taxon>
        <taxon>Tremellomycetes</taxon>
        <taxon>Tremellales</taxon>
        <taxon>Cuniculitremaceae</taxon>
        <taxon>Kockovaella</taxon>
    </lineage>
</organism>
<dbReference type="Proteomes" id="UP000193218">
    <property type="component" value="Unassembled WGS sequence"/>
</dbReference>
<dbReference type="InterPro" id="IPR001138">
    <property type="entry name" value="Zn2Cys6_DnaBD"/>
</dbReference>
<dbReference type="InParanoid" id="A0A1Y1U624"/>
<dbReference type="GO" id="GO:0000981">
    <property type="term" value="F:DNA-binding transcription factor activity, RNA polymerase II-specific"/>
    <property type="evidence" value="ECO:0007669"/>
    <property type="project" value="InterPro"/>
</dbReference>
<dbReference type="PANTHER" id="PTHR31668:SF30">
    <property type="entry name" value="ZN(II)2CYS6 TRANSCRIPTION FACTOR (EUROFUNG)"/>
    <property type="match status" value="1"/>
</dbReference>
<protein>
    <recommendedName>
        <fullName evidence="3">Zn(2)-C6 fungal-type domain-containing protein</fullName>
    </recommendedName>
</protein>
<feature type="region of interest" description="Disordered" evidence="2">
    <location>
        <begin position="191"/>
        <end position="221"/>
    </location>
</feature>
<name>A0A1Y1U624_9TREE</name>
<dbReference type="RefSeq" id="XP_021867818.1">
    <property type="nucleotide sequence ID" value="XM_022018880.1"/>
</dbReference>
<feature type="compositionally biased region" description="Low complexity" evidence="2">
    <location>
        <begin position="210"/>
        <end position="221"/>
    </location>
</feature>
<dbReference type="EMBL" id="NBSH01000020">
    <property type="protein sequence ID" value="ORX33491.1"/>
    <property type="molecule type" value="Genomic_DNA"/>
</dbReference>
<gene>
    <name evidence="4" type="ORF">BD324DRAFT_658310</name>
</gene>
<sequence length="782" mass="86136">MSTTVRSNKTTRRQNVVCDSCKLRRIKCDLLALAERLTGSSSLETPLHVTVEQIPRLSCSNCRGKNLRCTKTAIIASANTATGGRSILEARQRFGDATGSVSGPGETTATTTTTKTVHSTGPTSTESIPSSSRASGSMPTRWSPETIIMDSSANSTSSSSAAMTENIKAQSQEQPTDLTELVRHLVPTFDIEDPTSSVDTSSADFDSLRQSPSAAPSHHSSQSLNELALSLQHRLGESVVAYTFSQHMILTYFSHLHAFAPIFDARAFQAEWQAVGQLSDHMSPDSQALCSVLEAWGAMCSDNPMVFGVQGNESLQVPKVLRSDGTCSISSRNRAHWGRTRLQVCKSLALRARQRVLNLLPRPSPTALAALILFVMLINISDKRSQGLEQSFITEMILNVVLRQVKAPQQTILLRPYEPLIASDRVADQTFGRIFFSMLVTDSLIAAGEPTIPSIPDEEFDRAWVWVEEIKPRLSDCLYQKLSYNMRLSQLGRETAYSLALPMKRGRKIDADHFCALVRSIWKRLLAIRGEMLMHSMNCTLCDPSQCRPDSSAAYYAAGAFLLDNQRLISVYLGFILHRLVEVRLAEYKATVHLMSHISSAGLADLCALQIESLDLVLQICRLDLDIYERLLPSGVLYSAPVFGRGIIALASFLVNIPTNEQGYPSNTPGGFGWTHHAKHAALETCKKGLHQVGWSLGEVDEVLDRMEAVLERFDSMDTDELSRRIEDKSEAIQVDSCGTSLSDTVEDEQLLWSRPSGSLTTGPDPSEDWEQFLDLSPASHH</sequence>
<reference evidence="4 5" key="1">
    <citation type="submission" date="2017-03" db="EMBL/GenBank/DDBJ databases">
        <title>Widespread Adenine N6-methylation of Active Genes in Fungi.</title>
        <authorList>
            <consortium name="DOE Joint Genome Institute"/>
            <person name="Mondo S.J."/>
            <person name="Dannebaum R.O."/>
            <person name="Kuo R.C."/>
            <person name="Louie K.B."/>
            <person name="Bewick A.J."/>
            <person name="Labutti K."/>
            <person name="Haridas S."/>
            <person name="Kuo A."/>
            <person name="Salamov A."/>
            <person name="Ahrendt S.R."/>
            <person name="Lau R."/>
            <person name="Bowen B.P."/>
            <person name="Lipzen A."/>
            <person name="Sullivan W."/>
            <person name="Andreopoulos W.B."/>
            <person name="Clum A."/>
            <person name="Lindquist E."/>
            <person name="Daum C."/>
            <person name="Northen T.R."/>
            <person name="Ramamoorthy G."/>
            <person name="Schmitz R.J."/>
            <person name="Gryganskyi A."/>
            <person name="Culley D."/>
            <person name="Magnuson J."/>
            <person name="James T.Y."/>
            <person name="O'Malley M.A."/>
            <person name="Stajich J.E."/>
            <person name="Spatafora J.W."/>
            <person name="Visel A."/>
            <person name="Grigoriev I.V."/>
        </authorList>
    </citation>
    <scope>NUCLEOTIDE SEQUENCE [LARGE SCALE GENOMIC DNA]</scope>
    <source>
        <strain evidence="4 5">NRRL Y-17943</strain>
    </source>
</reference>